<dbReference type="PANTHER" id="PTHR37423">
    <property type="entry name" value="SOLUBLE LYTIC MUREIN TRANSGLYCOSYLASE-RELATED"/>
    <property type="match status" value="1"/>
</dbReference>
<dbReference type="AlphaFoldDB" id="A0A644T0I1"/>
<feature type="region of interest" description="Disordered" evidence="1">
    <location>
        <begin position="48"/>
        <end position="82"/>
    </location>
</feature>
<protein>
    <recommendedName>
        <fullName evidence="2">Transglycosylase SLT domain-containing protein</fullName>
    </recommendedName>
</protein>
<dbReference type="SUPFAM" id="SSF53955">
    <property type="entry name" value="Lysozyme-like"/>
    <property type="match status" value="1"/>
</dbReference>
<reference evidence="3" key="1">
    <citation type="submission" date="2019-08" db="EMBL/GenBank/DDBJ databases">
        <authorList>
            <person name="Kucharzyk K."/>
            <person name="Murdoch R.W."/>
            <person name="Higgins S."/>
            <person name="Loffler F."/>
        </authorList>
    </citation>
    <scope>NUCLEOTIDE SEQUENCE</scope>
</reference>
<dbReference type="InterPro" id="IPR023346">
    <property type="entry name" value="Lysozyme-like_dom_sf"/>
</dbReference>
<dbReference type="InterPro" id="IPR008258">
    <property type="entry name" value="Transglycosylase_SLT_dom_1"/>
</dbReference>
<evidence type="ECO:0000256" key="1">
    <source>
        <dbReference type="SAM" id="MobiDB-lite"/>
    </source>
</evidence>
<sequence length="873" mass="95389">MRTYNATVHKKRSSYHWGKPILGLFCLGFLVVPPFHLAAQAIQEIPSTGPEESLHEEQAAPATTPEAVPGTAPAATVSAVPETVPTSIPEQGLFTEFFLPPAREGMGAESWYYEAKRLEQADQGGAPSQEKQALLDHMYSLAFHFGEKTAAIEAGKTLLQRSLSRTGYHGTKNLALQWLEYFGPDWEVYRILISRALESADYPQALEAVAAMRRLLPATAKARAAELSFYEFSARAGLGEQDWVPAALAYLDAATLDSWGAKLLRLAAAAGSLEPETRELCLMRANFQAKEYGQAAAQALAAARRLHQADAKRFLISEAGRAFASSGMRTEGIAFFLDYFDIAPQETKMPGTSPVDVPEAVLLSLRASGAREQLWVAAYYLARLWQIAEQEREAAILFLGLTESAPSPGDADGALWYWLDITMRRIAQGDAEELGAGRSLEFGALVEISRRWRNASGFDDIIDDFLRRLLREKSWSDVYSLFVLLDDRLSASMRTRLMYLSGRLLEEGMAATGSGVDEARAIAGQQYASILADKDAEEYYRTMSAWRLGQEPPFLASMPALYDKNQNTELSPAFPRPAMVLQAGYNPSEALTAAGPGFQTALSLIRNYLNYGLDEMASAVALRYLGSLDSSLLASLAFELSAEGQHNAALRLARDAIYRGAGQRYPELYGLMYPKAWNDMVAKGATIPGIPEALAYGIIRSESVFDPKAVSYAGAVGLAQLMPATAAETARGLKMNSYSLTDPQDNLTIGMTYYSYMLDRFGKKPMRAMFAYNAGPGRMTIWNKESGELSDDILLETLHLTQPRQYAKNIVQASLAYGKIHYGIDALSMLDYLVEAKPLAPKATGTPPGQVAVIPAAEPSSAGETIPLRGHTQ</sequence>
<dbReference type="Pfam" id="PF01464">
    <property type="entry name" value="SLT"/>
    <property type="match status" value="1"/>
</dbReference>
<dbReference type="CDD" id="cd13401">
    <property type="entry name" value="Slt70-like"/>
    <property type="match status" value="1"/>
</dbReference>
<dbReference type="NCBIfam" id="NF047373">
    <property type="entry name" value="BB0259_flg_lyt"/>
    <property type="match status" value="1"/>
</dbReference>
<name>A0A644T0I1_9ZZZZ</name>
<feature type="compositionally biased region" description="Low complexity" evidence="1">
    <location>
        <begin position="59"/>
        <end position="82"/>
    </location>
</feature>
<feature type="domain" description="Transglycosylase SLT" evidence="2">
    <location>
        <begin position="681"/>
        <end position="792"/>
    </location>
</feature>
<proteinExistence type="predicted"/>
<evidence type="ECO:0000313" key="3">
    <source>
        <dbReference type="EMBL" id="MPL59642.1"/>
    </source>
</evidence>
<gene>
    <name evidence="3" type="ORF">SDC9_05197</name>
</gene>
<accession>A0A644T0I1</accession>
<evidence type="ECO:0000259" key="2">
    <source>
        <dbReference type="Pfam" id="PF01464"/>
    </source>
</evidence>
<organism evidence="3">
    <name type="scientific">bioreactor metagenome</name>
    <dbReference type="NCBI Taxonomy" id="1076179"/>
    <lineage>
        <taxon>unclassified sequences</taxon>
        <taxon>metagenomes</taxon>
        <taxon>ecological metagenomes</taxon>
    </lineage>
</organism>
<comment type="caution">
    <text evidence="3">The sequence shown here is derived from an EMBL/GenBank/DDBJ whole genome shotgun (WGS) entry which is preliminary data.</text>
</comment>
<dbReference type="Gene3D" id="1.10.530.10">
    <property type="match status" value="1"/>
</dbReference>
<dbReference type="PANTHER" id="PTHR37423:SF2">
    <property type="entry name" value="MEMBRANE-BOUND LYTIC MUREIN TRANSGLYCOSYLASE C"/>
    <property type="match status" value="1"/>
</dbReference>
<dbReference type="EMBL" id="VSSQ01000010">
    <property type="protein sequence ID" value="MPL59642.1"/>
    <property type="molecule type" value="Genomic_DNA"/>
</dbReference>